<gene>
    <name evidence="8" type="ORF">DHM44_01015</name>
</gene>
<evidence type="ECO:0000256" key="6">
    <source>
        <dbReference type="ARBA" id="ARBA00049348"/>
    </source>
</evidence>
<keyword evidence="2 8" id="KW-0489">Methyltransferase</keyword>
<dbReference type="InterPro" id="IPR036217">
    <property type="entry name" value="MethylDNA_cys_MeTrfase_DNAb"/>
</dbReference>
<dbReference type="NCBIfam" id="TIGR00589">
    <property type="entry name" value="ogt"/>
    <property type="match status" value="1"/>
</dbReference>
<name>A0A3D5Q992_FLESI</name>
<dbReference type="Proteomes" id="UP000262325">
    <property type="component" value="Unassembled WGS sequence"/>
</dbReference>
<sequence>MDLYYNFRSIVNLKLSFNDYNNNLDSVSFTSSPANALLSNNISTKQQQKILYILDNYENNPEIDLSVLNFRRMSDFAYNIYSVLSKIPIGQTITYSTLAEKAGKPRAARAAGTLMKSNAFALIIPCHRVVGKNSIGGFSSGLRLKERLLKFEQFFI</sequence>
<evidence type="ECO:0000256" key="1">
    <source>
        <dbReference type="ARBA" id="ARBA00001286"/>
    </source>
</evidence>
<dbReference type="PROSITE" id="PS00374">
    <property type="entry name" value="MGMT"/>
    <property type="match status" value="1"/>
</dbReference>
<dbReference type="GO" id="GO:0032259">
    <property type="term" value="P:methylation"/>
    <property type="evidence" value="ECO:0007669"/>
    <property type="project" value="UniProtKB-KW"/>
</dbReference>
<comment type="catalytic activity">
    <reaction evidence="6">
        <text>a 6-O-methyl-2'-deoxyguanosine in DNA + L-cysteinyl-[protein] = S-methyl-L-cysteinyl-[protein] + a 2'-deoxyguanosine in DNA</text>
        <dbReference type="Rhea" id="RHEA:24000"/>
        <dbReference type="Rhea" id="RHEA-COMP:10131"/>
        <dbReference type="Rhea" id="RHEA-COMP:10132"/>
        <dbReference type="Rhea" id="RHEA-COMP:11367"/>
        <dbReference type="Rhea" id="RHEA-COMP:11368"/>
        <dbReference type="ChEBI" id="CHEBI:29950"/>
        <dbReference type="ChEBI" id="CHEBI:82612"/>
        <dbReference type="ChEBI" id="CHEBI:85445"/>
        <dbReference type="ChEBI" id="CHEBI:85448"/>
        <dbReference type="EC" id="2.1.1.63"/>
    </reaction>
</comment>
<dbReference type="Pfam" id="PF01035">
    <property type="entry name" value="DNA_binding_1"/>
    <property type="match status" value="1"/>
</dbReference>
<evidence type="ECO:0000313" key="9">
    <source>
        <dbReference type="Proteomes" id="UP000262325"/>
    </source>
</evidence>
<dbReference type="OMA" id="FECCSDF"/>
<reference evidence="8 9" key="1">
    <citation type="journal article" date="2018" name="Nat. Biotechnol.">
        <title>A standardized bacterial taxonomy based on genome phylogeny substantially revises the tree of life.</title>
        <authorList>
            <person name="Parks D.H."/>
            <person name="Chuvochina M."/>
            <person name="Waite D.W."/>
            <person name="Rinke C."/>
            <person name="Skarshewski A."/>
            <person name="Chaumeil P.A."/>
            <person name="Hugenholtz P."/>
        </authorList>
    </citation>
    <scope>NUCLEOTIDE SEQUENCE [LARGE SCALE GENOMIC DNA]</scope>
    <source>
        <strain evidence="8">UBA8672</strain>
    </source>
</reference>
<accession>A0A3D5Q992</accession>
<dbReference type="InterPro" id="IPR001497">
    <property type="entry name" value="MethylDNA_cys_MeTrfase_AS"/>
</dbReference>
<evidence type="ECO:0000259" key="7">
    <source>
        <dbReference type="Pfam" id="PF01035"/>
    </source>
</evidence>
<dbReference type="InterPro" id="IPR014048">
    <property type="entry name" value="MethylDNA_cys_MeTrfase_DNA-bd"/>
</dbReference>
<keyword evidence="3 8" id="KW-0808">Transferase</keyword>
<dbReference type="GO" id="GO:0003908">
    <property type="term" value="F:methylated-DNA-[protein]-cysteine S-methyltransferase activity"/>
    <property type="evidence" value="ECO:0007669"/>
    <property type="project" value="UniProtKB-EC"/>
</dbReference>
<dbReference type="PANTHER" id="PTHR10815:SF13">
    <property type="entry name" value="METHYLATED-DNA--PROTEIN-CYSTEINE METHYLTRANSFERASE"/>
    <property type="match status" value="1"/>
</dbReference>
<feature type="domain" description="Methylated-DNA-[protein]-cysteine S-methyltransferase DNA binding" evidence="7">
    <location>
        <begin position="76"/>
        <end position="153"/>
    </location>
</feature>
<dbReference type="EMBL" id="DPPF01000022">
    <property type="protein sequence ID" value="HCW92244.1"/>
    <property type="molecule type" value="Genomic_DNA"/>
</dbReference>
<keyword evidence="5" id="KW-0234">DNA repair</keyword>
<dbReference type="GO" id="GO:0006281">
    <property type="term" value="P:DNA repair"/>
    <property type="evidence" value="ECO:0007669"/>
    <property type="project" value="UniProtKB-KW"/>
</dbReference>
<evidence type="ECO:0000256" key="3">
    <source>
        <dbReference type="ARBA" id="ARBA00022679"/>
    </source>
</evidence>
<dbReference type="InterPro" id="IPR036388">
    <property type="entry name" value="WH-like_DNA-bd_sf"/>
</dbReference>
<organism evidence="8 9">
    <name type="scientific">Flexistipes sinusarabici</name>
    <dbReference type="NCBI Taxonomy" id="2352"/>
    <lineage>
        <taxon>Bacteria</taxon>
        <taxon>Pseudomonadati</taxon>
        <taxon>Deferribacterota</taxon>
        <taxon>Deferribacteres</taxon>
        <taxon>Deferribacterales</taxon>
        <taxon>Flexistipitaceae</taxon>
        <taxon>Flexistipes</taxon>
    </lineage>
</organism>
<dbReference type="CDD" id="cd06445">
    <property type="entry name" value="ATase"/>
    <property type="match status" value="1"/>
</dbReference>
<dbReference type="SUPFAM" id="SSF46767">
    <property type="entry name" value="Methylated DNA-protein cysteine methyltransferase, C-terminal domain"/>
    <property type="match status" value="1"/>
</dbReference>
<comment type="catalytic activity">
    <reaction evidence="1">
        <text>a 4-O-methyl-thymidine in DNA + L-cysteinyl-[protein] = a thymidine in DNA + S-methyl-L-cysteinyl-[protein]</text>
        <dbReference type="Rhea" id="RHEA:53428"/>
        <dbReference type="Rhea" id="RHEA-COMP:10131"/>
        <dbReference type="Rhea" id="RHEA-COMP:10132"/>
        <dbReference type="Rhea" id="RHEA-COMP:13555"/>
        <dbReference type="Rhea" id="RHEA-COMP:13556"/>
        <dbReference type="ChEBI" id="CHEBI:29950"/>
        <dbReference type="ChEBI" id="CHEBI:82612"/>
        <dbReference type="ChEBI" id="CHEBI:137386"/>
        <dbReference type="ChEBI" id="CHEBI:137387"/>
        <dbReference type="EC" id="2.1.1.63"/>
    </reaction>
</comment>
<dbReference type="AlphaFoldDB" id="A0A3D5Q992"/>
<keyword evidence="4" id="KW-0227">DNA damage</keyword>
<evidence type="ECO:0000256" key="5">
    <source>
        <dbReference type="ARBA" id="ARBA00023204"/>
    </source>
</evidence>
<evidence type="ECO:0000313" key="8">
    <source>
        <dbReference type="EMBL" id="HCW92244.1"/>
    </source>
</evidence>
<proteinExistence type="predicted"/>
<protein>
    <submittedName>
        <fullName evidence="8">Methylated-DNA--[protein]-cysteine S-methyltransferase</fullName>
    </submittedName>
</protein>
<evidence type="ECO:0000256" key="2">
    <source>
        <dbReference type="ARBA" id="ARBA00022603"/>
    </source>
</evidence>
<evidence type="ECO:0000256" key="4">
    <source>
        <dbReference type="ARBA" id="ARBA00022763"/>
    </source>
</evidence>
<dbReference type="Gene3D" id="1.10.10.10">
    <property type="entry name" value="Winged helix-like DNA-binding domain superfamily/Winged helix DNA-binding domain"/>
    <property type="match status" value="1"/>
</dbReference>
<dbReference type="PANTHER" id="PTHR10815">
    <property type="entry name" value="METHYLATED-DNA--PROTEIN-CYSTEINE METHYLTRANSFERASE"/>
    <property type="match status" value="1"/>
</dbReference>
<comment type="caution">
    <text evidence="8">The sequence shown here is derived from an EMBL/GenBank/DDBJ whole genome shotgun (WGS) entry which is preliminary data.</text>
</comment>
<dbReference type="RefSeq" id="WP_013885391.1">
    <property type="nucleotide sequence ID" value="NZ_JAAZVV010000001.1"/>
</dbReference>